<accession>A0A8S0QRP5</accession>
<feature type="compositionally biased region" description="Basic and acidic residues" evidence="1">
    <location>
        <begin position="150"/>
        <end position="171"/>
    </location>
</feature>
<evidence type="ECO:0000313" key="3">
    <source>
        <dbReference type="Proteomes" id="UP000594638"/>
    </source>
</evidence>
<feature type="compositionally biased region" description="Basic and acidic residues" evidence="1">
    <location>
        <begin position="79"/>
        <end position="91"/>
    </location>
</feature>
<dbReference type="Gramene" id="OE9A110509T1">
    <property type="protein sequence ID" value="OE9A110509C1"/>
    <property type="gene ID" value="OE9A110509"/>
</dbReference>
<gene>
    <name evidence="2" type="ORF">OLEA9_A110509</name>
</gene>
<organism evidence="2 3">
    <name type="scientific">Olea europaea subsp. europaea</name>
    <dbReference type="NCBI Taxonomy" id="158383"/>
    <lineage>
        <taxon>Eukaryota</taxon>
        <taxon>Viridiplantae</taxon>
        <taxon>Streptophyta</taxon>
        <taxon>Embryophyta</taxon>
        <taxon>Tracheophyta</taxon>
        <taxon>Spermatophyta</taxon>
        <taxon>Magnoliopsida</taxon>
        <taxon>eudicotyledons</taxon>
        <taxon>Gunneridae</taxon>
        <taxon>Pentapetalae</taxon>
        <taxon>asterids</taxon>
        <taxon>lamiids</taxon>
        <taxon>Lamiales</taxon>
        <taxon>Oleaceae</taxon>
        <taxon>Oleeae</taxon>
        <taxon>Olea</taxon>
    </lineage>
</organism>
<evidence type="ECO:0000313" key="2">
    <source>
        <dbReference type="EMBL" id="CAA2967640.1"/>
    </source>
</evidence>
<name>A0A8S0QRP5_OLEEU</name>
<dbReference type="AlphaFoldDB" id="A0A8S0QRP5"/>
<comment type="caution">
    <text evidence="2">The sequence shown here is derived from an EMBL/GenBank/DDBJ whole genome shotgun (WGS) entry which is preliminary data.</text>
</comment>
<dbReference type="EMBL" id="CACTIH010001888">
    <property type="protein sequence ID" value="CAA2967640.1"/>
    <property type="molecule type" value="Genomic_DNA"/>
</dbReference>
<feature type="compositionally biased region" description="Basic and acidic residues" evidence="1">
    <location>
        <begin position="56"/>
        <end position="71"/>
    </location>
</feature>
<keyword evidence="3" id="KW-1185">Reference proteome</keyword>
<protein>
    <submittedName>
        <fullName evidence="2">Uncharacterized protein</fullName>
    </submittedName>
</protein>
<feature type="compositionally biased region" description="Basic and acidic residues" evidence="1">
    <location>
        <begin position="99"/>
        <end position="143"/>
    </location>
</feature>
<feature type="region of interest" description="Disordered" evidence="1">
    <location>
        <begin position="1"/>
        <end position="22"/>
    </location>
</feature>
<reference evidence="2 3" key="1">
    <citation type="submission" date="2019-12" db="EMBL/GenBank/DDBJ databases">
        <authorList>
            <person name="Alioto T."/>
            <person name="Alioto T."/>
            <person name="Gomez Garrido J."/>
        </authorList>
    </citation>
    <scope>NUCLEOTIDE SEQUENCE [LARGE SCALE GENOMIC DNA]</scope>
</reference>
<dbReference type="Proteomes" id="UP000594638">
    <property type="component" value="Unassembled WGS sequence"/>
</dbReference>
<proteinExistence type="predicted"/>
<evidence type="ECO:0000256" key="1">
    <source>
        <dbReference type="SAM" id="MobiDB-lite"/>
    </source>
</evidence>
<sequence length="171" mass="19426">MMPSHSMHKEESPRAAQPPQRGFEINIADLLRTEMEKHEGRLQAVISTRLDRVEKRLTENEPKDGLEKEAEFDNVTDVHAAERKVDLPEEDSKLEEEEVREKNVGGNELKTEPGFDDVKDVSAAETNVEAHEKDPNLDEEVRGKNVGGNDLKKEAGSRNEIDEQENEKMIK</sequence>
<feature type="region of interest" description="Disordered" evidence="1">
    <location>
        <begin position="56"/>
        <end position="171"/>
    </location>
</feature>